<evidence type="ECO:0000256" key="4">
    <source>
        <dbReference type="ARBA" id="ARBA00023163"/>
    </source>
</evidence>
<keyword evidence="6" id="KW-1185">Reference proteome</keyword>
<dbReference type="STRING" id="1173027.Mic7113_0005"/>
<sequence length="149" mass="16820">MTSVPNHRPKNLSLGPLETEILNLVWELGSATVKDIHERILADPDRELAYTSVTTVLRRLTQKGWLSCDRPLDAARGDRQARAFRWTPLVSRAEAQVLQSHDQLNRFLAVSNPDIVAAFADRLDTASLEQIEAIALRIQAARRAREEQE</sequence>
<keyword evidence="2" id="KW-0805">Transcription regulation</keyword>
<dbReference type="OrthoDB" id="122824at2"/>
<dbReference type="InterPro" id="IPR005650">
    <property type="entry name" value="BlaI_family"/>
</dbReference>
<protein>
    <submittedName>
        <fullName evidence="5">Putative transcriptional regulator</fullName>
    </submittedName>
</protein>
<dbReference type="GO" id="GO:0045892">
    <property type="term" value="P:negative regulation of DNA-templated transcription"/>
    <property type="evidence" value="ECO:0007669"/>
    <property type="project" value="InterPro"/>
</dbReference>
<dbReference type="SUPFAM" id="SSF46785">
    <property type="entry name" value="Winged helix' DNA-binding domain"/>
    <property type="match status" value="1"/>
</dbReference>
<reference evidence="5 6" key="1">
    <citation type="submission" date="2012-06" db="EMBL/GenBank/DDBJ databases">
        <title>Finished chromosome of genome of Microcoleus sp. PCC 7113.</title>
        <authorList>
            <consortium name="US DOE Joint Genome Institute"/>
            <person name="Gugger M."/>
            <person name="Coursin T."/>
            <person name="Rippka R."/>
            <person name="Tandeau De Marsac N."/>
            <person name="Huntemann M."/>
            <person name="Wei C.-L."/>
            <person name="Han J."/>
            <person name="Detter J.C."/>
            <person name="Han C."/>
            <person name="Tapia R."/>
            <person name="Chen A."/>
            <person name="Kyrpides N."/>
            <person name="Mavromatis K."/>
            <person name="Markowitz V."/>
            <person name="Szeto E."/>
            <person name="Ivanova N."/>
            <person name="Pagani I."/>
            <person name="Pati A."/>
            <person name="Goodwin L."/>
            <person name="Nordberg H.P."/>
            <person name="Cantor M.N."/>
            <person name="Hua S.X."/>
            <person name="Woyke T."/>
            <person name="Kerfeld C.A."/>
        </authorList>
    </citation>
    <scope>NUCLEOTIDE SEQUENCE [LARGE SCALE GENOMIC DNA]</scope>
    <source>
        <strain evidence="5 6">PCC 7113</strain>
    </source>
</reference>
<keyword evidence="3" id="KW-0238">DNA-binding</keyword>
<dbReference type="GO" id="GO:0003677">
    <property type="term" value="F:DNA binding"/>
    <property type="evidence" value="ECO:0007669"/>
    <property type="project" value="UniProtKB-KW"/>
</dbReference>
<dbReference type="PATRIC" id="fig|1173027.3.peg.6"/>
<proteinExistence type="inferred from homology"/>
<dbReference type="RefSeq" id="WP_015180117.1">
    <property type="nucleotide sequence ID" value="NC_019738.1"/>
</dbReference>
<dbReference type="EMBL" id="CP003630">
    <property type="protein sequence ID" value="AFZ15953.1"/>
    <property type="molecule type" value="Genomic_DNA"/>
</dbReference>
<evidence type="ECO:0000256" key="3">
    <source>
        <dbReference type="ARBA" id="ARBA00023125"/>
    </source>
</evidence>
<dbReference type="KEGG" id="mic:Mic7113_0005"/>
<accession>K9W6V4</accession>
<gene>
    <name evidence="5" type="ORF">Mic7113_0005</name>
</gene>
<dbReference type="Pfam" id="PF03965">
    <property type="entry name" value="Penicillinase_R"/>
    <property type="match status" value="1"/>
</dbReference>
<dbReference type="HOGENOM" id="CLU_119090_4_3_3"/>
<evidence type="ECO:0000313" key="6">
    <source>
        <dbReference type="Proteomes" id="UP000010471"/>
    </source>
</evidence>
<dbReference type="Gene3D" id="1.10.10.10">
    <property type="entry name" value="Winged helix-like DNA-binding domain superfamily/Winged helix DNA-binding domain"/>
    <property type="match status" value="1"/>
</dbReference>
<dbReference type="InterPro" id="IPR036388">
    <property type="entry name" value="WH-like_DNA-bd_sf"/>
</dbReference>
<evidence type="ECO:0000313" key="5">
    <source>
        <dbReference type="EMBL" id="AFZ15953.1"/>
    </source>
</evidence>
<dbReference type="PIRSF" id="PIRSF019455">
    <property type="entry name" value="CopR_AtkY"/>
    <property type="match status" value="1"/>
</dbReference>
<dbReference type="AlphaFoldDB" id="K9W6V4"/>
<keyword evidence="4" id="KW-0804">Transcription</keyword>
<evidence type="ECO:0000256" key="2">
    <source>
        <dbReference type="ARBA" id="ARBA00023015"/>
    </source>
</evidence>
<organism evidence="5 6">
    <name type="scientific">Allocoleopsis franciscana PCC 7113</name>
    <dbReference type="NCBI Taxonomy" id="1173027"/>
    <lineage>
        <taxon>Bacteria</taxon>
        <taxon>Bacillati</taxon>
        <taxon>Cyanobacteriota</taxon>
        <taxon>Cyanophyceae</taxon>
        <taxon>Coleofasciculales</taxon>
        <taxon>Coleofasciculaceae</taxon>
        <taxon>Allocoleopsis</taxon>
        <taxon>Allocoleopsis franciscana</taxon>
    </lineage>
</organism>
<name>K9W6V4_9CYAN</name>
<dbReference type="Proteomes" id="UP000010471">
    <property type="component" value="Chromosome"/>
</dbReference>
<dbReference type="InterPro" id="IPR036390">
    <property type="entry name" value="WH_DNA-bd_sf"/>
</dbReference>
<comment type="similarity">
    <text evidence="1">Belongs to the BlaI transcriptional regulatory family.</text>
</comment>
<dbReference type="eggNOG" id="COG3682">
    <property type="taxonomic scope" value="Bacteria"/>
</dbReference>
<evidence type="ECO:0000256" key="1">
    <source>
        <dbReference type="ARBA" id="ARBA00011046"/>
    </source>
</evidence>